<evidence type="ECO:0000313" key="4">
    <source>
        <dbReference type="WBParaSite" id="PSU_v2.g3645.t1"/>
    </source>
</evidence>
<proteinExistence type="predicted"/>
<evidence type="ECO:0000313" key="3">
    <source>
        <dbReference type="Proteomes" id="UP000887577"/>
    </source>
</evidence>
<dbReference type="PANTHER" id="PTHR31596:SF1">
    <property type="entry name" value="T-CELL ACTIVATION INHIBITOR, MITOCHONDRIAL"/>
    <property type="match status" value="1"/>
</dbReference>
<dbReference type="Pfam" id="PF14687">
    <property type="entry name" value="DUF4460"/>
    <property type="match status" value="1"/>
</dbReference>
<feature type="domain" description="DUF4461" evidence="2">
    <location>
        <begin position="180"/>
        <end position="362"/>
    </location>
</feature>
<protein>
    <submittedName>
        <fullName evidence="4">T-cell activation inhibitor, mitochondrial</fullName>
    </submittedName>
</protein>
<dbReference type="InterPro" id="IPR027986">
    <property type="entry name" value="TCAIM"/>
</dbReference>
<reference evidence="4" key="1">
    <citation type="submission" date="2022-11" db="UniProtKB">
        <authorList>
            <consortium name="WormBaseParasite"/>
        </authorList>
    </citation>
    <scope>IDENTIFICATION</scope>
</reference>
<organism evidence="3 4">
    <name type="scientific">Panagrolaimus superbus</name>
    <dbReference type="NCBI Taxonomy" id="310955"/>
    <lineage>
        <taxon>Eukaryota</taxon>
        <taxon>Metazoa</taxon>
        <taxon>Ecdysozoa</taxon>
        <taxon>Nematoda</taxon>
        <taxon>Chromadorea</taxon>
        <taxon>Rhabditida</taxon>
        <taxon>Tylenchina</taxon>
        <taxon>Panagrolaimomorpha</taxon>
        <taxon>Panagrolaimoidea</taxon>
        <taxon>Panagrolaimidae</taxon>
        <taxon>Panagrolaimus</taxon>
    </lineage>
</organism>
<accession>A0A914Z039</accession>
<dbReference type="AlphaFoldDB" id="A0A914Z039"/>
<dbReference type="InterPro" id="IPR028031">
    <property type="entry name" value="DUF4460"/>
</dbReference>
<feature type="domain" description="DUF4460" evidence="1">
    <location>
        <begin position="23"/>
        <end position="117"/>
    </location>
</feature>
<dbReference type="Pfam" id="PF14688">
    <property type="entry name" value="DUF4461"/>
    <property type="match status" value="1"/>
</dbReference>
<dbReference type="WBParaSite" id="PSU_v2.g3645.t1">
    <property type="protein sequence ID" value="PSU_v2.g3645.t1"/>
    <property type="gene ID" value="PSU_v2.g3645"/>
</dbReference>
<dbReference type="PANTHER" id="PTHR31596">
    <property type="entry name" value="T-CELL ACTIVATION INHIBITOR, MITOCHONDRIAL"/>
    <property type="match status" value="1"/>
</dbReference>
<dbReference type="InterPro" id="IPR027989">
    <property type="entry name" value="DUF4461"/>
</dbReference>
<evidence type="ECO:0000259" key="1">
    <source>
        <dbReference type="Pfam" id="PF14687"/>
    </source>
</evidence>
<evidence type="ECO:0000259" key="2">
    <source>
        <dbReference type="Pfam" id="PF14688"/>
    </source>
</evidence>
<keyword evidence="3" id="KW-1185">Reference proteome</keyword>
<name>A0A914Z039_9BILA</name>
<dbReference type="GO" id="GO:0005739">
    <property type="term" value="C:mitochondrion"/>
    <property type="evidence" value="ECO:0007669"/>
    <property type="project" value="TreeGrafter"/>
</dbReference>
<dbReference type="Proteomes" id="UP000887577">
    <property type="component" value="Unplaced"/>
</dbReference>
<sequence>MFSNAPRNSLTQLNVLRKSMNCRYFSAQQAAAALRPFYFAVHPDRFARDPVVRSKNEKALQIFNGYLNDLYPNNRNQQPVKVVFSVMKDQGGLEDISITLTGADPHEIVETALKKLNLSTKDLPPRSSRLSSFYESTTNPTTSDIKSDLDDLWAKMQEREVRTRKKKVVYIKPNDLFANLVKNRESALERTITHSKMTELLQDEIEYIMSKTKATNVIWGMNWDQKFMRRCLSNIHQMIAQASEENKATILAAFNGHKLMQVFFVIFRMQKKLQRFIFSFGRGSFICCDGSLQFGADDVPETWQKVCLEATVRRRETKNFKQLCDHVKELFGGAKLFVDPHENLLKAIGQLQSIIVKISSKSKGE</sequence>